<evidence type="ECO:0000313" key="2">
    <source>
        <dbReference type="Proteomes" id="UP001500279"/>
    </source>
</evidence>
<dbReference type="Proteomes" id="UP001500279">
    <property type="component" value="Unassembled WGS sequence"/>
</dbReference>
<organism evidence="1 2">
    <name type="scientific">Ideonella azotifigens</name>
    <dbReference type="NCBI Taxonomy" id="513160"/>
    <lineage>
        <taxon>Bacteria</taxon>
        <taxon>Pseudomonadati</taxon>
        <taxon>Pseudomonadota</taxon>
        <taxon>Betaproteobacteria</taxon>
        <taxon>Burkholderiales</taxon>
        <taxon>Sphaerotilaceae</taxon>
        <taxon>Ideonella</taxon>
    </lineage>
</organism>
<dbReference type="RefSeq" id="WP_231012747.1">
    <property type="nucleotide sequence ID" value="NZ_BAAAEW010000002.1"/>
</dbReference>
<dbReference type="InterPro" id="IPR036397">
    <property type="entry name" value="RNaseH_sf"/>
</dbReference>
<keyword evidence="2" id="KW-1185">Reference proteome</keyword>
<name>A0ABN1JI20_9BURK</name>
<dbReference type="EMBL" id="BAAAEW010000002">
    <property type="protein sequence ID" value="GAA0740296.1"/>
    <property type="molecule type" value="Genomic_DNA"/>
</dbReference>
<gene>
    <name evidence="1" type="ORF">GCM10009107_01810</name>
</gene>
<evidence type="ECO:0008006" key="3">
    <source>
        <dbReference type="Google" id="ProtNLM"/>
    </source>
</evidence>
<evidence type="ECO:0000313" key="1">
    <source>
        <dbReference type="EMBL" id="GAA0740296.1"/>
    </source>
</evidence>
<dbReference type="SUPFAM" id="SSF53098">
    <property type="entry name" value="Ribonuclease H-like"/>
    <property type="match status" value="1"/>
</dbReference>
<protein>
    <recommendedName>
        <fullName evidence="3">Exonuclease domain-containing protein</fullName>
    </recommendedName>
</protein>
<accession>A0ABN1JI20</accession>
<dbReference type="Gene3D" id="3.30.420.10">
    <property type="entry name" value="Ribonuclease H-like superfamily/Ribonuclease H"/>
    <property type="match status" value="1"/>
</dbReference>
<comment type="caution">
    <text evidence="1">The sequence shown here is derived from an EMBL/GenBank/DDBJ whole genome shotgun (WGS) entry which is preliminary data.</text>
</comment>
<reference evidence="2" key="1">
    <citation type="journal article" date="2019" name="Int. J. Syst. Evol. Microbiol.">
        <title>The Global Catalogue of Microorganisms (GCM) 10K type strain sequencing project: providing services to taxonomists for standard genome sequencing and annotation.</title>
        <authorList>
            <consortium name="The Broad Institute Genomics Platform"/>
            <consortium name="The Broad Institute Genome Sequencing Center for Infectious Disease"/>
            <person name="Wu L."/>
            <person name="Ma J."/>
        </authorList>
    </citation>
    <scope>NUCLEOTIDE SEQUENCE [LARGE SCALE GENOMIC DNA]</scope>
    <source>
        <strain evidence="2">JCM 15503</strain>
    </source>
</reference>
<sequence>MPRAGPILAPAATAGPAVNAVPLPCVIDVEASGFGRGSYPIEVGFVLPDGESVCTLVQPAPHWQHWDGAAEHLHGITRDVLARHGKPPREVAELLNSRLRGATIYCDSWAHDYAWLAILFDEAGLTPSFKLRHLHELLDDQAAAHWDGACAEVRNSLQLQRHRASTDARVLQLALARVREGQAAPIVPPSPEAA</sequence>
<proteinExistence type="predicted"/>
<dbReference type="InterPro" id="IPR012337">
    <property type="entry name" value="RNaseH-like_sf"/>
</dbReference>